<name>A0A5B7JZI3_PORTR</name>
<dbReference type="Proteomes" id="UP000324222">
    <property type="component" value="Unassembled WGS sequence"/>
</dbReference>
<evidence type="ECO:0000256" key="1">
    <source>
        <dbReference type="SAM" id="MobiDB-lite"/>
    </source>
</evidence>
<keyword evidence="3" id="KW-1185">Reference proteome</keyword>
<proteinExistence type="predicted"/>
<gene>
    <name evidence="2" type="ORF">E2C01_097087</name>
</gene>
<sequence length="77" mass="7877">MNCGSEDFEEKTTVGGRPVPPGLVEESLIGRVLTTETTSRVVLSHRGNSGGPFRSASAGVPRMPGVPPSSALNANGV</sequence>
<evidence type="ECO:0000313" key="2">
    <source>
        <dbReference type="EMBL" id="MPD01553.1"/>
    </source>
</evidence>
<dbReference type="AlphaFoldDB" id="A0A5B7JZI3"/>
<organism evidence="2 3">
    <name type="scientific">Portunus trituberculatus</name>
    <name type="common">Swimming crab</name>
    <name type="synonym">Neptunus trituberculatus</name>
    <dbReference type="NCBI Taxonomy" id="210409"/>
    <lineage>
        <taxon>Eukaryota</taxon>
        <taxon>Metazoa</taxon>
        <taxon>Ecdysozoa</taxon>
        <taxon>Arthropoda</taxon>
        <taxon>Crustacea</taxon>
        <taxon>Multicrustacea</taxon>
        <taxon>Malacostraca</taxon>
        <taxon>Eumalacostraca</taxon>
        <taxon>Eucarida</taxon>
        <taxon>Decapoda</taxon>
        <taxon>Pleocyemata</taxon>
        <taxon>Brachyura</taxon>
        <taxon>Eubrachyura</taxon>
        <taxon>Portunoidea</taxon>
        <taxon>Portunidae</taxon>
        <taxon>Portuninae</taxon>
        <taxon>Portunus</taxon>
    </lineage>
</organism>
<feature type="region of interest" description="Disordered" evidence="1">
    <location>
        <begin position="43"/>
        <end position="77"/>
    </location>
</feature>
<accession>A0A5B7JZI3</accession>
<dbReference type="EMBL" id="VSRR010127613">
    <property type="protein sequence ID" value="MPD01553.1"/>
    <property type="molecule type" value="Genomic_DNA"/>
</dbReference>
<feature type="region of interest" description="Disordered" evidence="1">
    <location>
        <begin position="1"/>
        <end position="22"/>
    </location>
</feature>
<evidence type="ECO:0000313" key="3">
    <source>
        <dbReference type="Proteomes" id="UP000324222"/>
    </source>
</evidence>
<comment type="caution">
    <text evidence="2">The sequence shown here is derived from an EMBL/GenBank/DDBJ whole genome shotgun (WGS) entry which is preliminary data.</text>
</comment>
<reference evidence="2 3" key="1">
    <citation type="submission" date="2019-05" db="EMBL/GenBank/DDBJ databases">
        <title>Another draft genome of Portunus trituberculatus and its Hox gene families provides insights of decapod evolution.</title>
        <authorList>
            <person name="Jeong J.-H."/>
            <person name="Song I."/>
            <person name="Kim S."/>
            <person name="Choi T."/>
            <person name="Kim D."/>
            <person name="Ryu S."/>
            <person name="Kim W."/>
        </authorList>
    </citation>
    <scope>NUCLEOTIDE SEQUENCE [LARGE SCALE GENOMIC DNA]</scope>
    <source>
        <tissue evidence="2">Muscle</tissue>
    </source>
</reference>
<protein>
    <submittedName>
        <fullName evidence="2">Uncharacterized protein</fullName>
    </submittedName>
</protein>